<dbReference type="OrthoDB" id="3849995at2"/>
<dbReference type="InterPro" id="IPR036097">
    <property type="entry name" value="HisK_dim/P_sf"/>
</dbReference>
<evidence type="ECO:0000256" key="4">
    <source>
        <dbReference type="ARBA" id="ARBA00022553"/>
    </source>
</evidence>
<dbReference type="PROSITE" id="PS50885">
    <property type="entry name" value="HAMP"/>
    <property type="match status" value="1"/>
</dbReference>
<evidence type="ECO:0000256" key="2">
    <source>
        <dbReference type="ARBA" id="ARBA00004236"/>
    </source>
</evidence>
<evidence type="ECO:0000259" key="13">
    <source>
        <dbReference type="PROSITE" id="PS50885"/>
    </source>
</evidence>
<dbReference type="InterPro" id="IPR003594">
    <property type="entry name" value="HATPase_dom"/>
</dbReference>
<dbReference type="Pfam" id="PF02518">
    <property type="entry name" value="HATPase_c"/>
    <property type="match status" value="1"/>
</dbReference>
<proteinExistence type="predicted"/>
<evidence type="ECO:0000313" key="14">
    <source>
        <dbReference type="EMBL" id="RYC05540.1"/>
    </source>
</evidence>
<dbReference type="Gene3D" id="1.10.287.130">
    <property type="match status" value="1"/>
</dbReference>
<comment type="subcellular location">
    <subcellularLocation>
        <location evidence="2">Cell membrane</location>
    </subcellularLocation>
</comment>
<dbReference type="InterPro" id="IPR004358">
    <property type="entry name" value="Sig_transdc_His_kin-like_C"/>
</dbReference>
<dbReference type="EMBL" id="SDWV01000023">
    <property type="protein sequence ID" value="RYC05540.1"/>
    <property type="molecule type" value="Genomic_DNA"/>
</dbReference>
<dbReference type="Pfam" id="PF00512">
    <property type="entry name" value="HisKA"/>
    <property type="match status" value="1"/>
</dbReference>
<dbReference type="SMART" id="SM00304">
    <property type="entry name" value="HAMP"/>
    <property type="match status" value="1"/>
</dbReference>
<dbReference type="InterPro" id="IPR003660">
    <property type="entry name" value="HAMP_dom"/>
</dbReference>
<dbReference type="SUPFAM" id="SSF158472">
    <property type="entry name" value="HAMP domain-like"/>
    <property type="match status" value="1"/>
</dbReference>
<dbReference type="AlphaFoldDB" id="A0A4Q2SN07"/>
<dbReference type="InterPro" id="IPR050428">
    <property type="entry name" value="TCS_sensor_his_kinase"/>
</dbReference>
<evidence type="ECO:0000256" key="6">
    <source>
        <dbReference type="ARBA" id="ARBA00022692"/>
    </source>
</evidence>
<evidence type="ECO:0000256" key="3">
    <source>
        <dbReference type="ARBA" id="ARBA00012438"/>
    </source>
</evidence>
<gene>
    <name evidence="14" type="ORF">EUA94_18255</name>
</gene>
<feature type="transmembrane region" description="Helical" evidence="11">
    <location>
        <begin position="153"/>
        <end position="176"/>
    </location>
</feature>
<evidence type="ECO:0000313" key="15">
    <source>
        <dbReference type="Proteomes" id="UP000291101"/>
    </source>
</evidence>
<dbReference type="EC" id="2.7.13.3" evidence="3"/>
<keyword evidence="10 11" id="KW-0472">Membrane</keyword>
<dbReference type="RefSeq" id="WP_129428328.1">
    <property type="nucleotide sequence ID" value="NZ_SDWV01000023.1"/>
</dbReference>
<keyword evidence="4" id="KW-0597">Phosphoprotein</keyword>
<keyword evidence="8 11" id="KW-1133">Transmembrane helix</keyword>
<evidence type="ECO:0000259" key="12">
    <source>
        <dbReference type="PROSITE" id="PS50109"/>
    </source>
</evidence>
<evidence type="ECO:0000256" key="10">
    <source>
        <dbReference type="ARBA" id="ARBA00023136"/>
    </source>
</evidence>
<dbReference type="PRINTS" id="PR00344">
    <property type="entry name" value="BCTRLSENSOR"/>
</dbReference>
<keyword evidence="5" id="KW-0808">Transferase</keyword>
<dbReference type="Pfam" id="PF00672">
    <property type="entry name" value="HAMP"/>
    <property type="match status" value="1"/>
</dbReference>
<organism evidence="14 15">
    <name type="scientific">Nocardioides zhouii</name>
    <dbReference type="NCBI Taxonomy" id="1168729"/>
    <lineage>
        <taxon>Bacteria</taxon>
        <taxon>Bacillati</taxon>
        <taxon>Actinomycetota</taxon>
        <taxon>Actinomycetes</taxon>
        <taxon>Propionibacteriales</taxon>
        <taxon>Nocardioidaceae</taxon>
        <taxon>Nocardioides</taxon>
    </lineage>
</organism>
<dbReference type="InterPro" id="IPR003661">
    <property type="entry name" value="HisK_dim/P_dom"/>
</dbReference>
<evidence type="ECO:0000256" key="9">
    <source>
        <dbReference type="ARBA" id="ARBA00023012"/>
    </source>
</evidence>
<evidence type="ECO:0000256" key="1">
    <source>
        <dbReference type="ARBA" id="ARBA00000085"/>
    </source>
</evidence>
<dbReference type="GO" id="GO:0000155">
    <property type="term" value="F:phosphorelay sensor kinase activity"/>
    <property type="evidence" value="ECO:0007669"/>
    <property type="project" value="InterPro"/>
</dbReference>
<dbReference type="SUPFAM" id="SSF47384">
    <property type="entry name" value="Homodimeric domain of signal transducing histidine kinase"/>
    <property type="match status" value="1"/>
</dbReference>
<dbReference type="Proteomes" id="UP000291101">
    <property type="component" value="Unassembled WGS sequence"/>
</dbReference>
<evidence type="ECO:0000256" key="5">
    <source>
        <dbReference type="ARBA" id="ARBA00022679"/>
    </source>
</evidence>
<dbReference type="PROSITE" id="PS50109">
    <property type="entry name" value="HIS_KIN"/>
    <property type="match status" value="1"/>
</dbReference>
<dbReference type="SMART" id="SM00388">
    <property type="entry name" value="HisKA"/>
    <property type="match status" value="1"/>
</dbReference>
<dbReference type="SUPFAM" id="SSF55874">
    <property type="entry name" value="ATPase domain of HSP90 chaperone/DNA topoisomerase II/histidine kinase"/>
    <property type="match status" value="1"/>
</dbReference>
<dbReference type="PANTHER" id="PTHR45436">
    <property type="entry name" value="SENSOR HISTIDINE KINASE YKOH"/>
    <property type="match status" value="1"/>
</dbReference>
<keyword evidence="7 14" id="KW-0418">Kinase</keyword>
<keyword evidence="6 11" id="KW-0812">Transmembrane</keyword>
<keyword evidence="15" id="KW-1185">Reference proteome</keyword>
<dbReference type="Gene3D" id="3.30.565.10">
    <property type="entry name" value="Histidine kinase-like ATPase, C-terminal domain"/>
    <property type="match status" value="1"/>
</dbReference>
<evidence type="ECO:0000256" key="7">
    <source>
        <dbReference type="ARBA" id="ARBA00022777"/>
    </source>
</evidence>
<sequence length="452" mass="47355">MTEPRNPASVRSRLVALTGTLSAFVALGLVVIVQVVLAGAATDAVTRVLDDRADALIGAASPASAGGSLQVPADLLAPGVAVYDATGELVAGFVAPSQQVTFDGLSGATERKVVEVDDTYAAMARPFTLDDGTRGVVVLSEPVTPYENDERNAFAVSVVAGLLMVLLAVVMAAWISRRALAPVEAMAHTAREWSEHDLDRRFDLGAPTDEIRALGRTLDDLLDKVARTIRAEQRLTSELAHELRTPLTAIQATAELVSMRPDLDPQLREDVDDVLAGCRAMAATMTVLLEIARRQAEGSLDGSTTGEHLSDAVRRRHADARLEVDLPDDLAVSVPVEVVLRVLAPVLDNALRVADRVVLTAGSGSGPGLVTLHVRDDGPGVAPALVDSLFEPGSTDRVGTGSGLGLSLARRVARSAGGDLTLLTDGRTGATFVVTLPGRGLHDSQVVVSKDH</sequence>
<feature type="domain" description="HAMP" evidence="13">
    <location>
        <begin position="177"/>
        <end position="230"/>
    </location>
</feature>
<dbReference type="GO" id="GO:0005886">
    <property type="term" value="C:plasma membrane"/>
    <property type="evidence" value="ECO:0007669"/>
    <property type="project" value="UniProtKB-SubCell"/>
</dbReference>
<dbReference type="CDD" id="cd00082">
    <property type="entry name" value="HisKA"/>
    <property type="match status" value="1"/>
</dbReference>
<dbReference type="Gene3D" id="6.10.340.10">
    <property type="match status" value="1"/>
</dbReference>
<evidence type="ECO:0000256" key="8">
    <source>
        <dbReference type="ARBA" id="ARBA00022989"/>
    </source>
</evidence>
<comment type="caution">
    <text evidence="14">The sequence shown here is derived from an EMBL/GenBank/DDBJ whole genome shotgun (WGS) entry which is preliminary data.</text>
</comment>
<dbReference type="InterPro" id="IPR036890">
    <property type="entry name" value="HATPase_C_sf"/>
</dbReference>
<dbReference type="InterPro" id="IPR005467">
    <property type="entry name" value="His_kinase_dom"/>
</dbReference>
<keyword evidence="9" id="KW-0902">Two-component regulatory system</keyword>
<evidence type="ECO:0000256" key="11">
    <source>
        <dbReference type="SAM" id="Phobius"/>
    </source>
</evidence>
<feature type="domain" description="Histidine kinase" evidence="12">
    <location>
        <begin position="238"/>
        <end position="440"/>
    </location>
</feature>
<protein>
    <recommendedName>
        <fullName evidence="3">histidine kinase</fullName>
        <ecNumber evidence="3">2.7.13.3</ecNumber>
    </recommendedName>
</protein>
<dbReference type="CDD" id="cd06225">
    <property type="entry name" value="HAMP"/>
    <property type="match status" value="1"/>
</dbReference>
<dbReference type="SMART" id="SM00387">
    <property type="entry name" value="HATPase_c"/>
    <property type="match status" value="1"/>
</dbReference>
<comment type="catalytic activity">
    <reaction evidence="1">
        <text>ATP + protein L-histidine = ADP + protein N-phospho-L-histidine.</text>
        <dbReference type="EC" id="2.7.13.3"/>
    </reaction>
</comment>
<reference evidence="14 15" key="1">
    <citation type="submission" date="2019-01" db="EMBL/GenBank/DDBJ databases">
        <title>Novel species of Nocardioides.</title>
        <authorList>
            <person name="Liu Q."/>
            <person name="X Y.-H."/>
        </authorList>
    </citation>
    <scope>NUCLEOTIDE SEQUENCE [LARGE SCALE GENOMIC DNA]</scope>
    <source>
        <strain evidence="14 15">HLT2-9</strain>
    </source>
</reference>
<dbReference type="PANTHER" id="PTHR45436:SF5">
    <property type="entry name" value="SENSOR HISTIDINE KINASE TRCS"/>
    <property type="match status" value="1"/>
</dbReference>
<name>A0A4Q2SN07_9ACTN</name>
<accession>A0A4Q2SN07</accession>